<keyword evidence="3" id="KW-1185">Reference proteome</keyword>
<dbReference type="InterPro" id="IPR001810">
    <property type="entry name" value="F-box_dom"/>
</dbReference>
<name>A8P798_COPC7</name>
<dbReference type="SUPFAM" id="SSF52047">
    <property type="entry name" value="RNI-like"/>
    <property type="match status" value="1"/>
</dbReference>
<accession>A8P798</accession>
<evidence type="ECO:0000313" key="2">
    <source>
        <dbReference type="EMBL" id="EAU82433.1"/>
    </source>
</evidence>
<dbReference type="PANTHER" id="PTHR38926">
    <property type="entry name" value="F-BOX DOMAIN CONTAINING PROTEIN, EXPRESSED"/>
    <property type="match status" value="1"/>
</dbReference>
<dbReference type="InterPro" id="IPR036047">
    <property type="entry name" value="F-box-like_dom_sf"/>
</dbReference>
<dbReference type="RefSeq" id="XP_001839317.1">
    <property type="nucleotide sequence ID" value="XM_001839265.1"/>
</dbReference>
<dbReference type="PANTHER" id="PTHR38926:SF72">
    <property type="entry name" value="IM:7136021-RELATED"/>
    <property type="match status" value="1"/>
</dbReference>
<dbReference type="Gene3D" id="1.20.1280.50">
    <property type="match status" value="1"/>
</dbReference>
<feature type="domain" description="F-box" evidence="1">
    <location>
        <begin position="11"/>
        <end position="59"/>
    </location>
</feature>
<sequence>MPKIACPTTLSTLPPEVLCATFRFAVGGFANFAELMALASVSERFHTIIHNDPRLWSSLQISADACSLYDMNEIIEVVEDTMKVDGALPLKLCVDIQANYPIGMPALTKFLLARAERWEELTFRFAEDHSSAGFGHAREFWLNSFLTEALGNIQQVSCRPFTNLKKLVIDCNYGLLQPRSWPLSTVFPNVESLAVTFGATDNITQVIEWCTPSLKRMNLEVTGVILEVEPRATFLQELICRAPQLKSLDLTFRLPMCSTRDDAGEPFAKLPPHQSLESLTINGAIGLLSYLLGNLNCPSLASLSLTDETCTQQSNSVVLDIQRMTDRSRCAIKNLSFKGCRLESQMVADLLVGLPSLTNLRIGLEWNPNSDSDDPWFISELAEISDTSAEPVLPSLESLDVCVQSPLGCEAPPRRWLRVEDFYHLVDDCRRLSGGAYARLEKVLLRCNEGGGSPYTIYSRNA</sequence>
<dbReference type="SUPFAM" id="SSF81383">
    <property type="entry name" value="F-box domain"/>
    <property type="match status" value="1"/>
</dbReference>
<comment type="caution">
    <text evidence="2">The sequence shown here is derived from an EMBL/GenBank/DDBJ whole genome shotgun (WGS) entry which is preliminary data.</text>
</comment>
<protein>
    <recommendedName>
        <fullName evidence="1">F-box domain-containing protein</fullName>
    </recommendedName>
</protein>
<proteinExistence type="predicted"/>
<dbReference type="EMBL" id="AACS02000005">
    <property type="protein sequence ID" value="EAU82433.1"/>
    <property type="molecule type" value="Genomic_DNA"/>
</dbReference>
<dbReference type="Gene3D" id="3.80.10.10">
    <property type="entry name" value="Ribonuclease Inhibitor"/>
    <property type="match status" value="1"/>
</dbReference>
<reference evidence="2 3" key="1">
    <citation type="journal article" date="2010" name="Proc. Natl. Acad. Sci. U.S.A.">
        <title>Insights into evolution of multicellular fungi from the assembled chromosomes of the mushroom Coprinopsis cinerea (Coprinus cinereus).</title>
        <authorList>
            <person name="Stajich J.E."/>
            <person name="Wilke S.K."/>
            <person name="Ahren D."/>
            <person name="Au C.H."/>
            <person name="Birren B.W."/>
            <person name="Borodovsky M."/>
            <person name="Burns C."/>
            <person name="Canback B."/>
            <person name="Casselton L.A."/>
            <person name="Cheng C.K."/>
            <person name="Deng J."/>
            <person name="Dietrich F.S."/>
            <person name="Fargo D.C."/>
            <person name="Farman M.L."/>
            <person name="Gathman A.C."/>
            <person name="Goldberg J."/>
            <person name="Guigo R."/>
            <person name="Hoegger P.J."/>
            <person name="Hooker J.B."/>
            <person name="Huggins A."/>
            <person name="James T.Y."/>
            <person name="Kamada T."/>
            <person name="Kilaru S."/>
            <person name="Kodira C."/>
            <person name="Kues U."/>
            <person name="Kupfer D."/>
            <person name="Kwan H.S."/>
            <person name="Lomsadze A."/>
            <person name="Li W."/>
            <person name="Lilly W.W."/>
            <person name="Ma L.J."/>
            <person name="Mackey A.J."/>
            <person name="Manning G."/>
            <person name="Martin F."/>
            <person name="Muraguchi H."/>
            <person name="Natvig D.O."/>
            <person name="Palmerini H."/>
            <person name="Ramesh M.A."/>
            <person name="Rehmeyer C.J."/>
            <person name="Roe B.A."/>
            <person name="Shenoy N."/>
            <person name="Stanke M."/>
            <person name="Ter-Hovhannisyan V."/>
            <person name="Tunlid A."/>
            <person name="Velagapudi R."/>
            <person name="Vision T.J."/>
            <person name="Zeng Q."/>
            <person name="Zolan M.E."/>
            <person name="Pukkila P.J."/>
        </authorList>
    </citation>
    <scope>NUCLEOTIDE SEQUENCE [LARGE SCALE GENOMIC DNA]</scope>
    <source>
        <strain evidence="3">Okayama-7 / 130 / ATCC MYA-4618 / FGSC 9003</strain>
    </source>
</reference>
<dbReference type="InterPro" id="IPR032675">
    <property type="entry name" value="LRR_dom_sf"/>
</dbReference>
<dbReference type="Proteomes" id="UP000001861">
    <property type="component" value="Unassembled WGS sequence"/>
</dbReference>
<dbReference type="KEGG" id="cci:CC1G_08184"/>
<gene>
    <name evidence="2" type="ORF">CC1G_08184</name>
</gene>
<dbReference type="Pfam" id="PF12937">
    <property type="entry name" value="F-box-like"/>
    <property type="match status" value="1"/>
</dbReference>
<dbReference type="VEuPathDB" id="FungiDB:CC1G_08184"/>
<evidence type="ECO:0000259" key="1">
    <source>
        <dbReference type="Pfam" id="PF12937"/>
    </source>
</evidence>
<evidence type="ECO:0000313" key="3">
    <source>
        <dbReference type="Proteomes" id="UP000001861"/>
    </source>
</evidence>
<organism evidence="2 3">
    <name type="scientific">Coprinopsis cinerea (strain Okayama-7 / 130 / ATCC MYA-4618 / FGSC 9003)</name>
    <name type="common">Inky cap fungus</name>
    <name type="synonym">Hormographiella aspergillata</name>
    <dbReference type="NCBI Taxonomy" id="240176"/>
    <lineage>
        <taxon>Eukaryota</taxon>
        <taxon>Fungi</taxon>
        <taxon>Dikarya</taxon>
        <taxon>Basidiomycota</taxon>
        <taxon>Agaricomycotina</taxon>
        <taxon>Agaricomycetes</taxon>
        <taxon>Agaricomycetidae</taxon>
        <taxon>Agaricales</taxon>
        <taxon>Agaricineae</taxon>
        <taxon>Psathyrellaceae</taxon>
        <taxon>Coprinopsis</taxon>
    </lineage>
</organism>
<dbReference type="GeneID" id="6015938"/>
<dbReference type="AlphaFoldDB" id="A8P798"/>
<dbReference type="InParanoid" id="A8P798"/>